<reference evidence="1 2" key="1">
    <citation type="submission" date="2019-03" db="EMBL/GenBank/DDBJ databases">
        <title>Single cell metagenomics reveals metabolic interactions within the superorganism composed of flagellate Streblomastix strix and complex community of Bacteroidetes bacteria on its surface.</title>
        <authorList>
            <person name="Treitli S.C."/>
            <person name="Kolisko M."/>
            <person name="Husnik F."/>
            <person name="Keeling P."/>
            <person name="Hampl V."/>
        </authorList>
    </citation>
    <scope>NUCLEOTIDE SEQUENCE [LARGE SCALE GENOMIC DNA]</scope>
    <source>
        <strain evidence="1">ST1C</strain>
    </source>
</reference>
<sequence>GIFGSNTTAPTPSLFGPQSNAIGSVLPYGGTKNEQNVDGVGSQLQSQQQAYHFEHPTQDGMIGLSHPLHSYKQYGLSGSQEQQGGTYTYPSYPPQHVGSLFFGQIRPTPFGIQNLQQQTSGLYISPQKTGISITPTPGYGIYITQTPNGCICIVPIPIESIPFGF</sequence>
<name>A0A5J4WX88_9EUKA</name>
<feature type="non-terminal residue" evidence="1">
    <location>
        <position position="1"/>
    </location>
</feature>
<proteinExistence type="predicted"/>
<gene>
    <name evidence="1" type="ORF">EZS28_005066</name>
</gene>
<protein>
    <submittedName>
        <fullName evidence="1">Uncharacterized protein</fullName>
    </submittedName>
</protein>
<evidence type="ECO:0000313" key="2">
    <source>
        <dbReference type="Proteomes" id="UP000324800"/>
    </source>
</evidence>
<dbReference type="Proteomes" id="UP000324800">
    <property type="component" value="Unassembled WGS sequence"/>
</dbReference>
<dbReference type="AlphaFoldDB" id="A0A5J4WX88"/>
<comment type="caution">
    <text evidence="1">The sequence shown here is derived from an EMBL/GenBank/DDBJ whole genome shotgun (WGS) entry which is preliminary data.</text>
</comment>
<organism evidence="1 2">
    <name type="scientific">Streblomastix strix</name>
    <dbReference type="NCBI Taxonomy" id="222440"/>
    <lineage>
        <taxon>Eukaryota</taxon>
        <taxon>Metamonada</taxon>
        <taxon>Preaxostyla</taxon>
        <taxon>Oxymonadida</taxon>
        <taxon>Streblomastigidae</taxon>
        <taxon>Streblomastix</taxon>
    </lineage>
</organism>
<dbReference type="EMBL" id="SNRW01000761">
    <property type="protein sequence ID" value="KAA6399403.1"/>
    <property type="molecule type" value="Genomic_DNA"/>
</dbReference>
<accession>A0A5J4WX88</accession>
<evidence type="ECO:0000313" key="1">
    <source>
        <dbReference type="EMBL" id="KAA6399403.1"/>
    </source>
</evidence>